<evidence type="ECO:0000313" key="1">
    <source>
        <dbReference type="Proteomes" id="UP000887581"/>
    </source>
</evidence>
<sequence length="173" mass="18687">MRDGVEKTSREGGGHSGLLWDATALPLASRYRPFSTATPLLLPIPPPPPPLLPMTTTMAVMVMMMMMTGTVVDEDKNDAREGMCQEWHSPRCIDRIHSTANPQYLQSLLNLSLRTGGGRDDLLEVCSDDISNTEGCGGLSDIGVVGVTVYPQKDSMGMPRRDMVSLGGIRDGP</sequence>
<accession>A0A915Q5H9</accession>
<proteinExistence type="predicted"/>
<organism evidence="1 2">
    <name type="scientific">Setaria digitata</name>
    <dbReference type="NCBI Taxonomy" id="48799"/>
    <lineage>
        <taxon>Eukaryota</taxon>
        <taxon>Metazoa</taxon>
        <taxon>Ecdysozoa</taxon>
        <taxon>Nematoda</taxon>
        <taxon>Chromadorea</taxon>
        <taxon>Rhabditida</taxon>
        <taxon>Spirurina</taxon>
        <taxon>Spiruromorpha</taxon>
        <taxon>Filarioidea</taxon>
        <taxon>Setariidae</taxon>
        <taxon>Setaria</taxon>
    </lineage>
</organism>
<dbReference type="Proteomes" id="UP000887581">
    <property type="component" value="Unplaced"/>
</dbReference>
<keyword evidence="1" id="KW-1185">Reference proteome</keyword>
<dbReference type="WBParaSite" id="sdigi.contig62.g3324.t1">
    <property type="protein sequence ID" value="sdigi.contig62.g3324.t1"/>
    <property type="gene ID" value="sdigi.contig62.g3324"/>
</dbReference>
<reference evidence="2" key="1">
    <citation type="submission" date="2022-11" db="UniProtKB">
        <authorList>
            <consortium name="WormBaseParasite"/>
        </authorList>
    </citation>
    <scope>IDENTIFICATION</scope>
</reference>
<name>A0A915Q5H9_9BILA</name>
<evidence type="ECO:0000313" key="2">
    <source>
        <dbReference type="WBParaSite" id="sdigi.contig62.g3324.t1"/>
    </source>
</evidence>
<dbReference type="AlphaFoldDB" id="A0A915Q5H9"/>
<protein>
    <submittedName>
        <fullName evidence="2">Uncharacterized protein</fullName>
    </submittedName>
</protein>